<proteinExistence type="predicted"/>
<dbReference type="NCBIfam" id="TIGR00121">
    <property type="entry name" value="birA_ligase"/>
    <property type="match status" value="1"/>
</dbReference>
<dbReference type="eggNOG" id="COG0340">
    <property type="taxonomic scope" value="Bacteria"/>
</dbReference>
<evidence type="ECO:0000313" key="7">
    <source>
        <dbReference type="EMBL" id="ERL63951.1"/>
    </source>
</evidence>
<reference evidence="8" key="1">
    <citation type="journal article" date="2013" name="Genome Announc.">
        <title>Whole-Genome Sequencing of Lactobacillus shenzhenensis Strain LY-73T.</title>
        <authorList>
            <person name="Lin Z."/>
            <person name="Liu Z."/>
            <person name="Yang R."/>
            <person name="Zou Y."/>
            <person name="Wan D."/>
            <person name="Chen J."/>
            <person name="Guo M."/>
            <person name="Zhao J."/>
            <person name="Fang C."/>
            <person name="Yang R."/>
            <person name="Liu F."/>
        </authorList>
    </citation>
    <scope>NUCLEOTIDE SEQUENCE [LARGE SCALE GENOMIC DNA]</scope>
    <source>
        <strain evidence="8">LY-73</strain>
    </source>
</reference>
<dbReference type="Proteomes" id="UP000030647">
    <property type="component" value="Unassembled WGS sequence"/>
</dbReference>
<dbReference type="GO" id="GO:0004077">
    <property type="term" value="F:biotin--[biotin carboxyl-carrier protein] ligase activity"/>
    <property type="evidence" value="ECO:0007669"/>
    <property type="project" value="UniProtKB-EC"/>
</dbReference>
<protein>
    <recommendedName>
        <fullName evidence="5">biotin--[biotin carboxyl-carrier protein] ligase</fullName>
        <ecNumber evidence="5">6.3.4.15</ecNumber>
    </recommendedName>
</protein>
<dbReference type="InterPro" id="IPR008988">
    <property type="entry name" value="Transcriptional_repressor_C"/>
</dbReference>
<dbReference type="InterPro" id="IPR045864">
    <property type="entry name" value="aa-tRNA-synth_II/BPL/LPL"/>
</dbReference>
<keyword evidence="3" id="KW-0067">ATP-binding</keyword>
<gene>
    <name evidence="7" type="primary">birA</name>
    <name evidence="7" type="ORF">L248_1770</name>
</gene>
<dbReference type="InterPro" id="IPR004143">
    <property type="entry name" value="BPL_LPL_catalytic"/>
</dbReference>
<evidence type="ECO:0000313" key="8">
    <source>
        <dbReference type="Proteomes" id="UP000030647"/>
    </source>
</evidence>
<sequence length="262" mass="27116">MPLNAAAIAAWQAGPAVPVSLFPTLPSTSGYAKDYAAHHQTTAPHAFLAERQTAGYGKRGRSFFSPADSGIYLSLLVPATAVAPLTPGLLTTGAAVTVVNVLQRFFPLTVFHVKWVNDILVDHKKVGGILVEETAGGVVIGIGLNLFTAQFPPALQLKAGAVTDRAVDRNIVVAGLLDALAAFVPAYHTGGFLPEYRALASMIGQPVTVAVGNQTLRGTATAIDALGALVLTLADGTQRVLTAGEVTRVILPVSLYEDGAAV</sequence>
<dbReference type="GO" id="GO:0016740">
    <property type="term" value="F:transferase activity"/>
    <property type="evidence" value="ECO:0007669"/>
    <property type="project" value="UniProtKB-ARBA"/>
</dbReference>
<dbReference type="GO" id="GO:0009249">
    <property type="term" value="P:protein lipoylation"/>
    <property type="evidence" value="ECO:0007669"/>
    <property type="project" value="UniProtKB-ARBA"/>
</dbReference>
<dbReference type="OrthoDB" id="9807064at2"/>
<feature type="domain" description="BPL/LPL catalytic" evidence="6">
    <location>
        <begin position="14"/>
        <end position="188"/>
    </location>
</feature>
<name>U4TGP4_9LACO</name>
<evidence type="ECO:0000256" key="5">
    <source>
        <dbReference type="ARBA" id="ARBA00024227"/>
    </source>
</evidence>
<dbReference type="HOGENOM" id="CLU_051096_3_2_9"/>
<evidence type="ECO:0000256" key="2">
    <source>
        <dbReference type="ARBA" id="ARBA00022741"/>
    </source>
</evidence>
<organism evidence="7 8">
    <name type="scientific">Schleiferilactobacillus shenzhenensis LY-73</name>
    <dbReference type="NCBI Taxonomy" id="1231336"/>
    <lineage>
        <taxon>Bacteria</taxon>
        <taxon>Bacillati</taxon>
        <taxon>Bacillota</taxon>
        <taxon>Bacilli</taxon>
        <taxon>Lactobacillales</taxon>
        <taxon>Lactobacillaceae</taxon>
        <taxon>Schleiferilactobacillus</taxon>
    </lineage>
</organism>
<evidence type="ECO:0000256" key="1">
    <source>
        <dbReference type="ARBA" id="ARBA00022598"/>
    </source>
</evidence>
<dbReference type="InterPro" id="IPR004408">
    <property type="entry name" value="Biotin_CoA_COase_ligase"/>
</dbReference>
<dbReference type="RefSeq" id="WP_022530776.1">
    <property type="nucleotide sequence ID" value="NZ_KI271608.1"/>
</dbReference>
<dbReference type="SUPFAM" id="SSF55681">
    <property type="entry name" value="Class II aaRS and biotin synthetases"/>
    <property type="match status" value="1"/>
</dbReference>
<dbReference type="PANTHER" id="PTHR12835">
    <property type="entry name" value="BIOTIN PROTEIN LIGASE"/>
    <property type="match status" value="1"/>
</dbReference>
<dbReference type="Pfam" id="PF02237">
    <property type="entry name" value="BPL_C"/>
    <property type="match status" value="1"/>
</dbReference>
<evidence type="ECO:0000259" key="6">
    <source>
        <dbReference type="PROSITE" id="PS51733"/>
    </source>
</evidence>
<dbReference type="Pfam" id="PF03099">
    <property type="entry name" value="BPL_LplA_LipB"/>
    <property type="match status" value="1"/>
</dbReference>
<dbReference type="CDD" id="cd16442">
    <property type="entry name" value="BPL"/>
    <property type="match status" value="1"/>
</dbReference>
<dbReference type="EC" id="6.3.4.15" evidence="5"/>
<dbReference type="Gene3D" id="2.30.30.100">
    <property type="match status" value="1"/>
</dbReference>
<dbReference type="GO" id="GO:0005737">
    <property type="term" value="C:cytoplasm"/>
    <property type="evidence" value="ECO:0007669"/>
    <property type="project" value="TreeGrafter"/>
</dbReference>
<dbReference type="GO" id="GO:0005524">
    <property type="term" value="F:ATP binding"/>
    <property type="evidence" value="ECO:0007669"/>
    <property type="project" value="UniProtKB-KW"/>
</dbReference>
<dbReference type="AlphaFoldDB" id="U4TGP4"/>
<accession>U4TGP4</accession>
<keyword evidence="8" id="KW-1185">Reference proteome</keyword>
<keyword evidence="1" id="KW-0436">Ligase</keyword>
<evidence type="ECO:0000256" key="4">
    <source>
        <dbReference type="ARBA" id="ARBA00023267"/>
    </source>
</evidence>
<dbReference type="STRING" id="1231336.L248_1770"/>
<keyword evidence="4" id="KW-0092">Biotin</keyword>
<dbReference type="InterPro" id="IPR003142">
    <property type="entry name" value="BPL_C"/>
</dbReference>
<dbReference type="PROSITE" id="PS51733">
    <property type="entry name" value="BPL_LPL_CATALYTIC"/>
    <property type="match status" value="1"/>
</dbReference>
<dbReference type="SUPFAM" id="SSF50037">
    <property type="entry name" value="C-terminal domain of transcriptional repressors"/>
    <property type="match status" value="1"/>
</dbReference>
<evidence type="ECO:0000256" key="3">
    <source>
        <dbReference type="ARBA" id="ARBA00022840"/>
    </source>
</evidence>
<keyword evidence="2" id="KW-0547">Nucleotide-binding</keyword>
<dbReference type="EMBL" id="KI271608">
    <property type="protein sequence ID" value="ERL63951.1"/>
    <property type="molecule type" value="Genomic_DNA"/>
</dbReference>
<dbReference type="Gene3D" id="3.30.930.10">
    <property type="entry name" value="Bira Bifunctional Protein, Domain 2"/>
    <property type="match status" value="1"/>
</dbReference>
<dbReference type="PANTHER" id="PTHR12835:SF5">
    <property type="entry name" value="BIOTIN--PROTEIN LIGASE"/>
    <property type="match status" value="1"/>
</dbReference>